<gene>
    <name evidence="1" type="ORF">PCOR1329_LOCUS42518</name>
</gene>
<name>A0ABN9TVQ9_9DINO</name>
<dbReference type="PANTHER" id="PTHR10292">
    <property type="entry name" value="CLATHRIN HEAVY CHAIN RELATED"/>
    <property type="match status" value="1"/>
</dbReference>
<sequence>MADMPVTLAPVIDLAAQGVNAAAFRFGHLTMESDKYIGIKDTAPDGSSQVVIVDMHNGNAVNKRPMKAEAILMNPRDNLIALKGATDGTPGHFVQVFNLDTKEKLGVHQAPQGIVFWRWLTPRLLALVCEKDVYHWNLEVAGSAPEKMFDRGGKLAEAGTQVWLALPRAASGRASHGAGAG</sequence>
<proteinExistence type="predicted"/>
<organism evidence="1 2">
    <name type="scientific">Prorocentrum cordatum</name>
    <dbReference type="NCBI Taxonomy" id="2364126"/>
    <lineage>
        <taxon>Eukaryota</taxon>
        <taxon>Sar</taxon>
        <taxon>Alveolata</taxon>
        <taxon>Dinophyceae</taxon>
        <taxon>Prorocentrales</taxon>
        <taxon>Prorocentraceae</taxon>
        <taxon>Prorocentrum</taxon>
    </lineage>
</organism>
<dbReference type="InterPro" id="IPR016025">
    <property type="entry name" value="Clathrin_H-chain_N"/>
</dbReference>
<dbReference type="Proteomes" id="UP001189429">
    <property type="component" value="Unassembled WGS sequence"/>
</dbReference>
<protein>
    <recommendedName>
        <fullName evidence="3">Clathrin heavy chain</fullName>
    </recommendedName>
</protein>
<reference evidence="1" key="1">
    <citation type="submission" date="2023-10" db="EMBL/GenBank/DDBJ databases">
        <authorList>
            <person name="Chen Y."/>
            <person name="Shah S."/>
            <person name="Dougan E. K."/>
            <person name="Thang M."/>
            <person name="Chan C."/>
        </authorList>
    </citation>
    <scope>NUCLEOTIDE SEQUENCE [LARGE SCALE GENOMIC DNA]</scope>
</reference>
<dbReference type="Gene3D" id="2.130.10.110">
    <property type="entry name" value="Clathrin heavy-chain terminal domain"/>
    <property type="match status" value="1"/>
</dbReference>
<evidence type="ECO:0000313" key="1">
    <source>
        <dbReference type="EMBL" id="CAK0849951.1"/>
    </source>
</evidence>
<dbReference type="EMBL" id="CAUYUJ010015107">
    <property type="protein sequence ID" value="CAK0849951.1"/>
    <property type="molecule type" value="Genomic_DNA"/>
</dbReference>
<accession>A0ABN9TVQ9</accession>
<keyword evidence="2" id="KW-1185">Reference proteome</keyword>
<evidence type="ECO:0000313" key="2">
    <source>
        <dbReference type="Proteomes" id="UP001189429"/>
    </source>
</evidence>
<dbReference type="SUPFAM" id="SSF50989">
    <property type="entry name" value="Clathrin heavy-chain terminal domain"/>
    <property type="match status" value="1"/>
</dbReference>
<comment type="caution">
    <text evidence="1">The sequence shown here is derived from an EMBL/GenBank/DDBJ whole genome shotgun (WGS) entry which is preliminary data.</text>
</comment>
<evidence type="ECO:0008006" key="3">
    <source>
        <dbReference type="Google" id="ProtNLM"/>
    </source>
</evidence>
<dbReference type="PANTHER" id="PTHR10292:SF1">
    <property type="entry name" value="CLATHRIN HEAVY CHAIN"/>
    <property type="match status" value="1"/>
</dbReference>